<evidence type="ECO:0000256" key="1">
    <source>
        <dbReference type="ARBA" id="ARBA00022729"/>
    </source>
</evidence>
<feature type="domain" description="Thioredoxin-like fold" evidence="2">
    <location>
        <begin position="62"/>
        <end position="160"/>
    </location>
</feature>
<dbReference type="InterPro" id="IPR012336">
    <property type="entry name" value="Thioredoxin-like_fold"/>
</dbReference>
<protein>
    <submittedName>
        <fullName evidence="3">Thioredoxin-related protein-like protein</fullName>
    </submittedName>
</protein>
<proteinExistence type="predicted"/>
<organism evidence="3 4">
    <name type="scientific">candidate division TA06 bacterium 34_109</name>
    <dbReference type="NCBI Taxonomy" id="1635277"/>
    <lineage>
        <taxon>Bacteria</taxon>
        <taxon>Bacteria division TA06</taxon>
    </lineage>
</organism>
<dbReference type="PANTHER" id="PTHR15337:SF11">
    <property type="entry name" value="THIOREDOXIN DOMAIN-CONTAINING PROTEIN"/>
    <property type="match status" value="1"/>
</dbReference>
<dbReference type="InterPro" id="IPR036249">
    <property type="entry name" value="Thioredoxin-like_sf"/>
</dbReference>
<sequence length="182" mass="21448">MLGKRLEKKEKAYLCLFFILLLTFGLLSYCYCYHPLSVYAQDNLSWLLYEQALTKSRVENIPTLLYFYTDNCGWCRKMEQETFTSKEIKELLGENFSLARINGNSNNMVVVDGKKMTERQLSTVIYQVRGYPTIWFLASDSQKIASLPGYISSQEFLPVLLYIRDGFYKEYTFLEYMKLQKK</sequence>
<evidence type="ECO:0000259" key="2">
    <source>
        <dbReference type="Pfam" id="PF13098"/>
    </source>
</evidence>
<keyword evidence="1" id="KW-0732">Signal</keyword>
<accession>A0A124G010</accession>
<evidence type="ECO:0000313" key="3">
    <source>
        <dbReference type="EMBL" id="KUK86050.1"/>
    </source>
</evidence>
<dbReference type="SUPFAM" id="SSF52833">
    <property type="entry name" value="Thioredoxin-like"/>
    <property type="match status" value="1"/>
</dbReference>
<dbReference type="Pfam" id="PF13098">
    <property type="entry name" value="Thioredoxin_2"/>
    <property type="match status" value="1"/>
</dbReference>
<dbReference type="Gene3D" id="3.40.30.10">
    <property type="entry name" value="Glutaredoxin"/>
    <property type="match status" value="1"/>
</dbReference>
<dbReference type="PROSITE" id="PS00194">
    <property type="entry name" value="THIOREDOXIN_1"/>
    <property type="match status" value="1"/>
</dbReference>
<dbReference type="Proteomes" id="UP000053467">
    <property type="component" value="Unassembled WGS sequence"/>
</dbReference>
<evidence type="ECO:0000313" key="4">
    <source>
        <dbReference type="Proteomes" id="UP000053467"/>
    </source>
</evidence>
<dbReference type="EMBL" id="LGGX01000031">
    <property type="protein sequence ID" value="KUK86050.1"/>
    <property type="molecule type" value="Genomic_DNA"/>
</dbReference>
<gene>
    <name evidence="3" type="ORF">XE03_1752</name>
</gene>
<dbReference type="InterPro" id="IPR017937">
    <property type="entry name" value="Thioredoxin_CS"/>
</dbReference>
<reference evidence="4" key="1">
    <citation type="journal article" date="2015" name="MBio">
        <title>Genome-Resolved Metagenomic Analysis Reveals Roles for Candidate Phyla and Other Microbial Community Members in Biogeochemical Transformations in Oil Reservoirs.</title>
        <authorList>
            <person name="Hu P."/>
            <person name="Tom L."/>
            <person name="Singh A."/>
            <person name="Thomas B.C."/>
            <person name="Baker B.J."/>
            <person name="Piceno Y.M."/>
            <person name="Andersen G.L."/>
            <person name="Banfield J.F."/>
        </authorList>
    </citation>
    <scope>NUCLEOTIDE SEQUENCE [LARGE SCALE GENOMIC DNA]</scope>
</reference>
<comment type="caution">
    <text evidence="3">The sequence shown here is derived from an EMBL/GenBank/DDBJ whole genome shotgun (WGS) entry which is preliminary data.</text>
</comment>
<name>A0A124G010_UNCT6</name>
<dbReference type="PANTHER" id="PTHR15337">
    <property type="entry name" value="ANTERIOR GRADIENT PROTEIN-RELATED"/>
    <property type="match status" value="1"/>
</dbReference>
<dbReference type="AlphaFoldDB" id="A0A124G010"/>
<dbReference type="InterPro" id="IPR051099">
    <property type="entry name" value="AGR/TXD"/>
</dbReference>